<sequence>MEDTNDTFIKNGFMFIYARQNIPTAEKISNIDKLLNECAYINVSDANDKNNTILHIATQREEKDFVEFLLTKGALLKKNLEGKTPLQIAKEKNTEVSNEIVNILTKNGKHLPSVNVTSSKNQQKEQLQNRSISHNNCPTSPVGIQYQKRNGTSGVRGQFYETKLLSLVLHRALHDKEIEDCYLAANINDIGDFDDLCFRFKIQEDGATKHVICFTQAKHKENTNNSRLTVQSLEGTSDSFSLTKYFDSFLKIKQKFLKNDTKTYDPMFEGEFNDVDCYFVLYTNLAKNFDRILTNNKPISRKLHEFINTGKENGDVFQFDYRDTEAIDSLTTFMQQKCIKTLGKHLLASILPGSKTSLMNNDLIKLYHPALAKHVIELTDTSTDPNFFDGKFREEFFDSDDDLLITLKETLYVEIVMNQAKQTLLSKENVKEKVQAIVNNPSAQTLSSLIGEVIKFDDKKNKLCLDEKKIPKKKYGPKDINEINTNLQKCQITQAIVNDAIFISGKVKLKSLTFKLPHTFGNTDFPKVKKQSRIGHIAKIFYELMKDAKQRSGKEINNNNDVKICLCNKNVGLEEGKILDHSQLTNITGISGAVGNLLQFDKETKIFTFNTNEESLGPNSKHMLQEIRKLTDDDLSRYKIEVEFNTFPRTSFEANANDKKLAEEFLDKLWFYTNQANEEAVENILKKEIDYHYNVDKSQNQFLFRVHSDALFLRFHDEIQKWWLSESQARYLTKTDTIFDEAKKDIINSPVLTVLNAMFMRSLNKLKIQFDENAIHFMNLEKIIENKQNLNILSKAVILSAKKLMQLLRLQNNCTFVSLDYVHILPENDRNKLMTELSEMKAVTLVIICETSLEERHQNVVTEIIKMYNERVIVITDKPLQVPNIDIITIVDENISLSDLRLDSQTKVLEDCKICYQGKNVPLNVLIDEHSKTLIHAKFLWAILNQTKIEIGETLDSFKYNEIKDCYVNRSLFLDDEEYEVNTLNDIEDTIVVITSKPGMGKTILLTHLSLETKKIDPKPWIVRINMSAHNNDFVKWKPCVTHVMRFLCKDALKSTDSINDLNFVEKTDGTVALHEDHLEDISYELEWFIHFYNEGNIILLLDGFDRILPHSTQEGIELLLELKRANKRMWITSNCYSGHILEQELGRSYRLETLPTHQQESFLRRFWKTNLKLEKLNHQQFNNISKFLDFFVKLFNPKTNVTQERPVIPFISVPLHLIYLSIVNYFKDEMNSLSPRFLRETIKQKWRLDAYTQVDRFLRQDEEKSLELAGTPLHMYIAANYFKLQITDKVDLHFNEDVFTNRSTLYLNTINAYKLFLKNNIKDICEKVNSNVKIEQEKLRENFYQTHKKMALYAICKENDIPKLLTESEISEVKTMIRKIELGEIKSELIDRVVEGVPQFYNLLFAEYFLVDFASDVLKSISQNDYSPDSVSAESFWNGLMNGILMVCPPGVRNVFNYKLKCDPELVEIANNEKTQKIIFELILDQNKSAKMAGRDSETCLNIALREGLVNVTDLLLKSARRYATKDNIDGYFSIIKSTAFLLGKANPCWNPMAVDVMRCIDAADGEQLVELINSSEMDTLAEMLTSLYENTEMGQKYHEKIKKEFCRPIGQFANLMVKASQNNENIIALVEELPYHLPEIVDFIFGKKSGERDQGNSSRDSDS</sequence>
<protein>
    <submittedName>
        <fullName evidence="1">Uncharacterized protein</fullName>
    </submittedName>
</protein>
<reference evidence="1" key="1">
    <citation type="submission" date="2023-03" db="EMBL/GenBank/DDBJ databases">
        <title>Chromosome-level genomes of two armyworms, Mythimna separata and Mythimna loreyi, provide insights into the biosynthesis and reception of sex pheromones.</title>
        <authorList>
            <person name="Zhao H."/>
        </authorList>
    </citation>
    <scope>NUCLEOTIDE SEQUENCE</scope>
    <source>
        <strain evidence="1">BeijingLab</strain>
    </source>
</reference>
<evidence type="ECO:0000313" key="1">
    <source>
        <dbReference type="EMBL" id="KAJ8720722.1"/>
    </source>
</evidence>
<dbReference type="EMBL" id="CM056795">
    <property type="protein sequence ID" value="KAJ8720722.1"/>
    <property type="molecule type" value="Genomic_DNA"/>
</dbReference>
<gene>
    <name evidence="1" type="ORF">PYW08_006187</name>
</gene>
<dbReference type="Proteomes" id="UP001231649">
    <property type="component" value="Chromosome 19"/>
</dbReference>
<proteinExistence type="predicted"/>
<accession>A0ACC2QMX8</accession>
<organism evidence="1 2">
    <name type="scientific">Mythimna loreyi</name>
    <dbReference type="NCBI Taxonomy" id="667449"/>
    <lineage>
        <taxon>Eukaryota</taxon>
        <taxon>Metazoa</taxon>
        <taxon>Ecdysozoa</taxon>
        <taxon>Arthropoda</taxon>
        <taxon>Hexapoda</taxon>
        <taxon>Insecta</taxon>
        <taxon>Pterygota</taxon>
        <taxon>Neoptera</taxon>
        <taxon>Endopterygota</taxon>
        <taxon>Lepidoptera</taxon>
        <taxon>Glossata</taxon>
        <taxon>Ditrysia</taxon>
        <taxon>Noctuoidea</taxon>
        <taxon>Noctuidae</taxon>
        <taxon>Noctuinae</taxon>
        <taxon>Hadenini</taxon>
        <taxon>Mythimna</taxon>
    </lineage>
</organism>
<name>A0ACC2QMX8_9NEOP</name>
<comment type="caution">
    <text evidence="1">The sequence shown here is derived from an EMBL/GenBank/DDBJ whole genome shotgun (WGS) entry which is preliminary data.</text>
</comment>
<keyword evidence="2" id="KW-1185">Reference proteome</keyword>
<evidence type="ECO:0000313" key="2">
    <source>
        <dbReference type="Proteomes" id="UP001231649"/>
    </source>
</evidence>